<sequence>MSSIRTCMSSSDFNVIGYMNAVVREEYPGSSSTSTMMNSLPVGYRFLPTDTELIVHYLKRKVNNQPLPCNNIHTVNLYELRPEDLCAMLGGKEWYLFCPRKRRSSSDTRADRTTRYGYWHATSGDRAIRHNGKEIGYRKTLVYYMNDKSHNTTARKTNWIMHEYRLKNHSDSAPSDAPDNVDHRLSDDTVLCRIHHHNKKYKSNNDGATNVSNEWNEPNPIRAAEDVDHQQQQQQQTFSAAYEDSEALTPATTFTTPFSMPEIDDDVLFLGSDSPKQGCPDQYKSWSDDLFDGFDELMEKGMQFLPDVMTMDFWLHSVRNALEFVSAL</sequence>
<dbReference type="GO" id="GO:0006355">
    <property type="term" value="P:regulation of DNA-templated transcription"/>
    <property type="evidence" value="ECO:0007669"/>
    <property type="project" value="InterPro"/>
</dbReference>
<dbReference type="PROSITE" id="PS51005">
    <property type="entry name" value="NAC"/>
    <property type="match status" value="1"/>
</dbReference>
<dbReference type="InterPro" id="IPR036093">
    <property type="entry name" value="NAC_dom_sf"/>
</dbReference>
<dbReference type="GO" id="GO:0003677">
    <property type="term" value="F:DNA binding"/>
    <property type="evidence" value="ECO:0007669"/>
    <property type="project" value="UniProtKB-KW"/>
</dbReference>
<dbReference type="EMBL" id="JACGWN010000002">
    <property type="protein sequence ID" value="KAL0460701.1"/>
    <property type="molecule type" value="Genomic_DNA"/>
</dbReference>
<accession>A0AAW2Y536</accession>
<dbReference type="Gene3D" id="2.170.150.80">
    <property type="entry name" value="NAC domain"/>
    <property type="match status" value="1"/>
</dbReference>
<dbReference type="PANTHER" id="PTHR31719">
    <property type="entry name" value="NAC TRANSCRIPTION FACTOR 56"/>
    <property type="match status" value="1"/>
</dbReference>
<evidence type="ECO:0000256" key="2">
    <source>
        <dbReference type="ARBA" id="ARBA00023125"/>
    </source>
</evidence>
<comment type="caution">
    <text evidence="6">The sequence shown here is derived from an EMBL/GenBank/DDBJ whole genome shotgun (WGS) entry which is preliminary data.</text>
</comment>
<dbReference type="PANTHER" id="PTHR31719:SF179">
    <property type="entry name" value="OS08G0148400 PROTEIN"/>
    <property type="match status" value="1"/>
</dbReference>
<keyword evidence="1" id="KW-0805">Transcription regulation</keyword>
<evidence type="ECO:0000313" key="6">
    <source>
        <dbReference type="EMBL" id="KAL0460701.1"/>
    </source>
</evidence>
<dbReference type="SUPFAM" id="SSF101941">
    <property type="entry name" value="NAC domain"/>
    <property type="match status" value="1"/>
</dbReference>
<reference evidence="6" key="2">
    <citation type="journal article" date="2024" name="Plant">
        <title>Genomic evolution and insights into agronomic trait innovations of Sesamum species.</title>
        <authorList>
            <person name="Miao H."/>
            <person name="Wang L."/>
            <person name="Qu L."/>
            <person name="Liu H."/>
            <person name="Sun Y."/>
            <person name="Le M."/>
            <person name="Wang Q."/>
            <person name="Wei S."/>
            <person name="Zheng Y."/>
            <person name="Lin W."/>
            <person name="Duan Y."/>
            <person name="Cao H."/>
            <person name="Xiong S."/>
            <person name="Wang X."/>
            <person name="Wei L."/>
            <person name="Li C."/>
            <person name="Ma Q."/>
            <person name="Ju M."/>
            <person name="Zhao R."/>
            <person name="Li G."/>
            <person name="Mu C."/>
            <person name="Tian Q."/>
            <person name="Mei H."/>
            <person name="Zhang T."/>
            <person name="Gao T."/>
            <person name="Zhang H."/>
        </authorList>
    </citation>
    <scope>NUCLEOTIDE SEQUENCE</scope>
    <source>
        <strain evidence="6">KEN1</strain>
    </source>
</reference>
<evidence type="ECO:0000259" key="5">
    <source>
        <dbReference type="PROSITE" id="PS51005"/>
    </source>
</evidence>
<proteinExistence type="predicted"/>
<name>A0AAW2Y536_9LAMI</name>
<feature type="domain" description="NAC" evidence="5">
    <location>
        <begin position="40"/>
        <end position="197"/>
    </location>
</feature>
<evidence type="ECO:0000256" key="4">
    <source>
        <dbReference type="ARBA" id="ARBA00023242"/>
    </source>
</evidence>
<organism evidence="6">
    <name type="scientific">Sesamum latifolium</name>
    <dbReference type="NCBI Taxonomy" id="2727402"/>
    <lineage>
        <taxon>Eukaryota</taxon>
        <taxon>Viridiplantae</taxon>
        <taxon>Streptophyta</taxon>
        <taxon>Embryophyta</taxon>
        <taxon>Tracheophyta</taxon>
        <taxon>Spermatophyta</taxon>
        <taxon>Magnoliopsida</taxon>
        <taxon>eudicotyledons</taxon>
        <taxon>Gunneridae</taxon>
        <taxon>Pentapetalae</taxon>
        <taxon>asterids</taxon>
        <taxon>lamiids</taxon>
        <taxon>Lamiales</taxon>
        <taxon>Pedaliaceae</taxon>
        <taxon>Sesamum</taxon>
    </lineage>
</organism>
<evidence type="ECO:0000256" key="1">
    <source>
        <dbReference type="ARBA" id="ARBA00023015"/>
    </source>
</evidence>
<reference evidence="6" key="1">
    <citation type="submission" date="2020-06" db="EMBL/GenBank/DDBJ databases">
        <authorList>
            <person name="Li T."/>
            <person name="Hu X."/>
            <person name="Zhang T."/>
            <person name="Song X."/>
            <person name="Zhang H."/>
            <person name="Dai N."/>
            <person name="Sheng W."/>
            <person name="Hou X."/>
            <person name="Wei L."/>
        </authorList>
    </citation>
    <scope>NUCLEOTIDE SEQUENCE</scope>
    <source>
        <strain evidence="6">KEN1</strain>
        <tissue evidence="6">Leaf</tissue>
    </source>
</reference>
<evidence type="ECO:0000256" key="3">
    <source>
        <dbReference type="ARBA" id="ARBA00023163"/>
    </source>
</evidence>
<keyword evidence="3" id="KW-0804">Transcription</keyword>
<gene>
    <name evidence="6" type="ORF">Slati_0697300</name>
</gene>
<dbReference type="AlphaFoldDB" id="A0AAW2Y536"/>
<dbReference type="InterPro" id="IPR003441">
    <property type="entry name" value="NAC-dom"/>
</dbReference>
<keyword evidence="4" id="KW-0539">Nucleus</keyword>
<dbReference type="Pfam" id="PF02365">
    <property type="entry name" value="NAM"/>
    <property type="match status" value="1"/>
</dbReference>
<protein>
    <submittedName>
        <fullName evidence="6">NAC domain-containing protein 72</fullName>
    </submittedName>
</protein>
<keyword evidence="2" id="KW-0238">DNA-binding</keyword>